<dbReference type="GO" id="GO:0005524">
    <property type="term" value="F:ATP binding"/>
    <property type="evidence" value="ECO:0007669"/>
    <property type="project" value="UniProtKB-KW"/>
</dbReference>
<reference evidence="6 7" key="1">
    <citation type="submission" date="2017-07" db="EMBL/GenBank/DDBJ databases">
        <title>Paenibacillus herberti R33 genome sequencing and assembly.</title>
        <authorList>
            <person name="Su W."/>
        </authorList>
    </citation>
    <scope>NUCLEOTIDE SEQUENCE [LARGE SCALE GENOMIC DNA]</scope>
    <source>
        <strain evidence="6 7">R33</strain>
    </source>
</reference>
<dbReference type="InterPro" id="IPR045028">
    <property type="entry name" value="DinG/Rad3-like"/>
</dbReference>
<evidence type="ECO:0000256" key="3">
    <source>
        <dbReference type="ARBA" id="ARBA00022840"/>
    </source>
</evidence>
<dbReference type="InterPro" id="IPR027417">
    <property type="entry name" value="P-loop_NTPase"/>
</dbReference>
<evidence type="ECO:0000313" key="7">
    <source>
        <dbReference type="Proteomes" id="UP000215145"/>
    </source>
</evidence>
<keyword evidence="1" id="KW-0547">Nucleotide-binding</keyword>
<dbReference type="GO" id="GO:0003676">
    <property type="term" value="F:nucleic acid binding"/>
    <property type="evidence" value="ECO:0007669"/>
    <property type="project" value="InterPro"/>
</dbReference>
<evidence type="ECO:0000313" key="6">
    <source>
        <dbReference type="EMBL" id="OXM16505.1"/>
    </source>
</evidence>
<comment type="caution">
    <text evidence="6">The sequence shown here is derived from an EMBL/GenBank/DDBJ whole genome shotgun (WGS) entry which is preliminary data.</text>
</comment>
<proteinExistence type="inferred from homology"/>
<gene>
    <name evidence="6" type="ORF">CGZ75_07475</name>
</gene>
<dbReference type="Pfam" id="PF13307">
    <property type="entry name" value="Helicase_C_2"/>
    <property type="match status" value="1"/>
</dbReference>
<comment type="similarity">
    <text evidence="4">Belongs to the helicase family. DinG subfamily.</text>
</comment>
<dbReference type="GO" id="GO:0016818">
    <property type="term" value="F:hydrolase activity, acting on acid anhydrides, in phosphorus-containing anhydrides"/>
    <property type="evidence" value="ECO:0007669"/>
    <property type="project" value="InterPro"/>
</dbReference>
<feature type="domain" description="Helicase ATP-binding" evidence="5">
    <location>
        <begin position="68"/>
        <end position="349"/>
    </location>
</feature>
<dbReference type="Gene3D" id="3.40.50.300">
    <property type="entry name" value="P-loop containing nucleotide triphosphate hydrolases"/>
    <property type="match status" value="2"/>
</dbReference>
<evidence type="ECO:0000256" key="4">
    <source>
        <dbReference type="ARBA" id="ARBA00038058"/>
    </source>
</evidence>
<evidence type="ECO:0000259" key="5">
    <source>
        <dbReference type="PROSITE" id="PS51193"/>
    </source>
</evidence>
<sequence length="692" mass="78343">MIPVKAVPYVMKMTSAQPLLHKHWNLPSLRLGLRRDIIMPSLQKLPFQLNKGEDIKTRSQQWIGEAFYEKLPSLGFEIREEQIYAAFQIYKTLGKKEKLLVEAGLGCGKTFAYLIGAILHARLSQRPVVISCGSNSLVEQLIHPGGDIVKLMEALNVQIDARAAFESNQYICARKVQLQKRFRTRKAGLRDLLKWAETTKLGCRLEVPSVADELWSFVQWEEGQDCGDCSVEYRCPTRRAREHYRKAADIIVCTHSYFFLHIRTKEILKEQGNLPLLPNYSAIIFDEAHLLEDSARRSLGEVLTLNFLLKTIDRILARGIRQSFALLLEEARINSIEMFKYLEMQRPKPLQKTPLKMSEEVTVCIQSLHLLMNDVSEQLAIEEGLTNAQNKNQLIWASLSSAEQTFKLLLTEHQDRDHAIWLERGMDKDDQISIWAAPSSVTNVMQEQVLCGGLPVIFSSATLAQGSSFEYTKKILGLRDASTMQVESPYDYGNQCLVYIPDDRSLLPLAQQIIELIEGSNGRSLVLFRDVTTMNSVRNTIKKIAINSSWNLLWEGDASTSHLLTEFSEDVTSVLFGVTFWEGISVVGPSLSQCIITQLPFPMDDPIMMVKRQQANAAGLDPFEVVDLPVMLMKLKQGTGRLIRSASDRGAISCLDTAFRGTNYEKDVLETFPRGARFTSDLLQIRNMIDYV</sequence>
<keyword evidence="2" id="KW-0378">Hydrolase</keyword>
<evidence type="ECO:0000256" key="2">
    <source>
        <dbReference type="ARBA" id="ARBA00022801"/>
    </source>
</evidence>
<dbReference type="GO" id="GO:0006139">
    <property type="term" value="P:nucleobase-containing compound metabolic process"/>
    <property type="evidence" value="ECO:0007669"/>
    <property type="project" value="InterPro"/>
</dbReference>
<dbReference type="Proteomes" id="UP000215145">
    <property type="component" value="Unassembled WGS sequence"/>
</dbReference>
<keyword evidence="7" id="KW-1185">Reference proteome</keyword>
<name>A0A229P3M1_9BACL</name>
<dbReference type="SMART" id="SM00491">
    <property type="entry name" value="HELICc2"/>
    <property type="match status" value="1"/>
</dbReference>
<dbReference type="SUPFAM" id="SSF52540">
    <property type="entry name" value="P-loop containing nucleoside triphosphate hydrolases"/>
    <property type="match status" value="1"/>
</dbReference>
<dbReference type="InterPro" id="IPR014013">
    <property type="entry name" value="Helic_SF1/SF2_ATP-bd_DinG/Rad3"/>
</dbReference>
<dbReference type="AlphaFoldDB" id="A0A229P3M1"/>
<dbReference type="EMBL" id="NMUQ01000001">
    <property type="protein sequence ID" value="OXM16505.1"/>
    <property type="molecule type" value="Genomic_DNA"/>
</dbReference>
<dbReference type="PANTHER" id="PTHR11472">
    <property type="entry name" value="DNA REPAIR DEAD HELICASE RAD3/XP-D SUBFAMILY MEMBER"/>
    <property type="match status" value="1"/>
</dbReference>
<organism evidence="6 7">
    <name type="scientific">Paenibacillus herberti</name>
    <dbReference type="NCBI Taxonomy" id="1619309"/>
    <lineage>
        <taxon>Bacteria</taxon>
        <taxon>Bacillati</taxon>
        <taxon>Bacillota</taxon>
        <taxon>Bacilli</taxon>
        <taxon>Bacillales</taxon>
        <taxon>Paenibacillaceae</taxon>
        <taxon>Paenibacillus</taxon>
    </lineage>
</organism>
<protein>
    <recommendedName>
        <fullName evidence="5">Helicase ATP-binding domain-containing protein</fullName>
    </recommendedName>
</protein>
<evidence type="ECO:0000256" key="1">
    <source>
        <dbReference type="ARBA" id="ARBA00022741"/>
    </source>
</evidence>
<keyword evidence="3" id="KW-0067">ATP-binding</keyword>
<accession>A0A229P3M1</accession>
<dbReference type="PROSITE" id="PS51193">
    <property type="entry name" value="HELICASE_ATP_BIND_2"/>
    <property type="match status" value="1"/>
</dbReference>
<dbReference type="PANTHER" id="PTHR11472:SF57">
    <property type="entry name" value="ATP-DEPENDENT HELICASE YPVA-RELATED"/>
    <property type="match status" value="1"/>
</dbReference>
<dbReference type="GO" id="GO:0003678">
    <property type="term" value="F:DNA helicase activity"/>
    <property type="evidence" value="ECO:0007669"/>
    <property type="project" value="TreeGrafter"/>
</dbReference>
<dbReference type="InterPro" id="IPR006555">
    <property type="entry name" value="ATP-dep_Helicase_C"/>
</dbReference>